<evidence type="ECO:0000313" key="2">
    <source>
        <dbReference type="Proteomes" id="UP000676035"/>
    </source>
</evidence>
<accession>A0ABS5N679</accession>
<protein>
    <recommendedName>
        <fullName evidence="3">DNA binding HTH domain-containing protein</fullName>
    </recommendedName>
</protein>
<comment type="caution">
    <text evidence="1">The sequence shown here is derived from an EMBL/GenBank/DDBJ whole genome shotgun (WGS) entry which is preliminary data.</text>
</comment>
<evidence type="ECO:0008006" key="3">
    <source>
        <dbReference type="Google" id="ProtNLM"/>
    </source>
</evidence>
<dbReference type="EMBL" id="JAGYHF010000023">
    <property type="protein sequence ID" value="MBS4081829.1"/>
    <property type="molecule type" value="Genomic_DNA"/>
</dbReference>
<reference evidence="1 2" key="1">
    <citation type="submission" date="2021-04" db="EMBL/GenBank/DDBJ databases">
        <title>Pseudomonas rustica sp. nov. isolated from raw milk.</title>
        <authorList>
            <person name="Fiedler G."/>
            <person name="Gieschler S."/>
            <person name="Kabisch J."/>
            <person name="Grimmler C."/>
            <person name="Brinks E."/>
            <person name="Wagner N."/>
            <person name="Hetzer B."/>
            <person name="Franz C.M.A.P."/>
            <person name="Boehnlein C."/>
        </authorList>
    </citation>
    <scope>NUCLEOTIDE SEQUENCE [LARGE SCALE GENOMIC DNA]</scope>
    <source>
        <strain evidence="1 2">MBT-4</strain>
    </source>
</reference>
<dbReference type="Proteomes" id="UP000676035">
    <property type="component" value="Unassembled WGS sequence"/>
</dbReference>
<name>A0ABS5N679_9PSED</name>
<sequence>MEQAFVEAAKRQSGLEAAKAAFFASGGTAQQIPTGIGKDSPGIATVVKTPYGYRNIEAQKAKRGRMITQEERDKIAGELMSCKAAGMTRNKACKHMGISTTLARKIVADYSLDYPTKA</sequence>
<evidence type="ECO:0000313" key="1">
    <source>
        <dbReference type="EMBL" id="MBS4081829.1"/>
    </source>
</evidence>
<proteinExistence type="predicted"/>
<gene>
    <name evidence="1" type="ORF">KFS80_26395</name>
</gene>
<organism evidence="1 2">
    <name type="scientific">Pseudomonas rustica</name>
    <dbReference type="NCBI Taxonomy" id="2827099"/>
    <lineage>
        <taxon>Bacteria</taxon>
        <taxon>Pseudomonadati</taxon>
        <taxon>Pseudomonadota</taxon>
        <taxon>Gammaproteobacteria</taxon>
        <taxon>Pseudomonadales</taxon>
        <taxon>Pseudomonadaceae</taxon>
        <taxon>Pseudomonas</taxon>
    </lineage>
</organism>
<dbReference type="RefSeq" id="WP_212546427.1">
    <property type="nucleotide sequence ID" value="NZ_JAGYHF010000023.1"/>
</dbReference>
<keyword evidence="2" id="KW-1185">Reference proteome</keyword>